<dbReference type="Proteomes" id="UP001589733">
    <property type="component" value="Unassembled WGS sequence"/>
</dbReference>
<sequence length="112" mass="12353">MLGWTIAVIQLTPEKAAQLRGREETQAVMLAYWEAGVSGIRWLEQLMAEGKATQVRSGGYPNRYVMQAGELLPLLADPASLPEVRGQVALYPEHLEACPETATLTIDVWDQS</sequence>
<protein>
    <submittedName>
        <fullName evidence="1">Uncharacterized protein</fullName>
    </submittedName>
</protein>
<name>A0ABV6B6I0_9DEIO</name>
<accession>A0ABV6B6I0</accession>
<keyword evidence="2" id="KW-1185">Reference proteome</keyword>
<comment type="caution">
    <text evidence="1">The sequence shown here is derived from an EMBL/GenBank/DDBJ whole genome shotgun (WGS) entry which is preliminary data.</text>
</comment>
<proteinExistence type="predicted"/>
<reference evidence="1 2" key="1">
    <citation type="submission" date="2024-09" db="EMBL/GenBank/DDBJ databases">
        <authorList>
            <person name="Sun Q."/>
            <person name="Mori K."/>
        </authorList>
    </citation>
    <scope>NUCLEOTIDE SEQUENCE [LARGE SCALE GENOMIC DNA]</scope>
    <source>
        <strain evidence="1 2">JCM 13503</strain>
    </source>
</reference>
<evidence type="ECO:0000313" key="2">
    <source>
        <dbReference type="Proteomes" id="UP001589733"/>
    </source>
</evidence>
<dbReference type="RefSeq" id="WP_380017263.1">
    <property type="nucleotide sequence ID" value="NZ_JBHLYR010000088.1"/>
</dbReference>
<evidence type="ECO:0000313" key="1">
    <source>
        <dbReference type="EMBL" id="MFB9995382.1"/>
    </source>
</evidence>
<organism evidence="1 2">
    <name type="scientific">Deinococcus oregonensis</name>
    <dbReference type="NCBI Taxonomy" id="1805970"/>
    <lineage>
        <taxon>Bacteria</taxon>
        <taxon>Thermotogati</taxon>
        <taxon>Deinococcota</taxon>
        <taxon>Deinococci</taxon>
        <taxon>Deinococcales</taxon>
        <taxon>Deinococcaceae</taxon>
        <taxon>Deinococcus</taxon>
    </lineage>
</organism>
<dbReference type="EMBL" id="JBHLYR010000088">
    <property type="protein sequence ID" value="MFB9995382.1"/>
    <property type="molecule type" value="Genomic_DNA"/>
</dbReference>
<gene>
    <name evidence="1" type="ORF">ACFFLM_25915</name>
</gene>